<evidence type="ECO:0008006" key="4">
    <source>
        <dbReference type="Google" id="ProtNLM"/>
    </source>
</evidence>
<name>A0ABY6AC25_9GAMM</name>
<accession>A0ABY6AC25</accession>
<dbReference type="EMBL" id="CP054475">
    <property type="protein sequence ID" value="UXD88322.1"/>
    <property type="molecule type" value="Genomic_DNA"/>
</dbReference>
<dbReference type="Proteomes" id="UP001065322">
    <property type="component" value="Chromosome"/>
</dbReference>
<proteinExistence type="predicted"/>
<dbReference type="RefSeq" id="WP_260997058.1">
    <property type="nucleotide sequence ID" value="NZ_CP054475.1"/>
</dbReference>
<feature type="chain" id="PRO_5047312390" description="Lipoprotein" evidence="1">
    <location>
        <begin position="21"/>
        <end position="191"/>
    </location>
</feature>
<evidence type="ECO:0000313" key="3">
    <source>
        <dbReference type="Proteomes" id="UP001065322"/>
    </source>
</evidence>
<dbReference type="PROSITE" id="PS51257">
    <property type="entry name" value="PROKAR_LIPOPROTEIN"/>
    <property type="match status" value="1"/>
</dbReference>
<keyword evidence="3" id="KW-1185">Reference proteome</keyword>
<protein>
    <recommendedName>
        <fullName evidence="4">Lipoprotein</fullName>
    </recommendedName>
</protein>
<sequence>MKTLLALPLLLLLTACTHYSVSNVSLLHNEPVAQPAQTQPFLLNIDADKNCYSSRVGQSIRTTCSNKGRIQTIVAAFKEQGLAARPPQENQPAPTISVKVDSINSFVEYTTGFFNIITLGLSPLYHYDDYIVTYKDAENGVEITDSVRVSSYSGWFSLFMSNPEDLGRGEIKLRAEKNLIRSVVSEIKTAE</sequence>
<reference evidence="3" key="1">
    <citation type="submission" date="2020-06" db="EMBL/GenBank/DDBJ databases">
        <title>Thalassolituus marinus alknpb1M-1, a hydrocarbon-degrading bacterium isolated from the deep-sea overlying water using an in-situ strategy from the South China Sea basin.</title>
        <authorList>
            <person name="Dong C."/>
            <person name="Chen Y."/>
            <person name="Shao Z."/>
        </authorList>
    </citation>
    <scope>NUCLEOTIDE SEQUENCE [LARGE SCALE GENOMIC DNA]</scope>
    <source>
        <strain evidence="3">alknpb1M-1</strain>
    </source>
</reference>
<evidence type="ECO:0000313" key="2">
    <source>
        <dbReference type="EMBL" id="UXD88322.1"/>
    </source>
</evidence>
<gene>
    <name evidence="2" type="ORF">HUF19_13200</name>
</gene>
<keyword evidence="1" id="KW-0732">Signal</keyword>
<feature type="signal peptide" evidence="1">
    <location>
        <begin position="1"/>
        <end position="20"/>
    </location>
</feature>
<evidence type="ECO:0000256" key="1">
    <source>
        <dbReference type="SAM" id="SignalP"/>
    </source>
</evidence>
<organism evidence="2 3">
    <name type="scientific">Thalassolituus hydrocarboniclasticus</name>
    <dbReference type="NCBI Taxonomy" id="2742796"/>
    <lineage>
        <taxon>Bacteria</taxon>
        <taxon>Pseudomonadati</taxon>
        <taxon>Pseudomonadota</taxon>
        <taxon>Gammaproteobacteria</taxon>
        <taxon>Oceanospirillales</taxon>
        <taxon>Oceanospirillaceae</taxon>
        <taxon>Thalassolituus</taxon>
    </lineage>
</organism>